<dbReference type="GO" id="GO:0005886">
    <property type="term" value="C:plasma membrane"/>
    <property type="evidence" value="ECO:0007669"/>
    <property type="project" value="UniProtKB-SubCell"/>
</dbReference>
<comment type="subcellular location">
    <subcellularLocation>
        <location evidence="1">Cell membrane</location>
        <topology evidence="1">Lipid-anchor</topology>
    </subcellularLocation>
</comment>
<organism evidence="8 9">
    <name type="scientific">Marinitoga piezophila (strain DSM 14283 / JCM 11233 / KA3)</name>
    <dbReference type="NCBI Taxonomy" id="443254"/>
    <lineage>
        <taxon>Bacteria</taxon>
        <taxon>Thermotogati</taxon>
        <taxon>Thermotogota</taxon>
        <taxon>Thermotogae</taxon>
        <taxon>Petrotogales</taxon>
        <taxon>Petrotogaceae</taxon>
        <taxon>Marinitoga</taxon>
    </lineage>
</organism>
<dbReference type="KEGG" id="mpz:Marpi_1470"/>
<protein>
    <submittedName>
        <fullName evidence="8">Putative ABC-type transport system, periplasmic component/surface lipoprotein</fullName>
    </submittedName>
</protein>
<dbReference type="InterPro" id="IPR028082">
    <property type="entry name" value="Peripla_BP_I"/>
</dbReference>
<dbReference type="eggNOG" id="COG1744">
    <property type="taxonomic scope" value="Bacteria"/>
</dbReference>
<proteinExistence type="inferred from homology"/>
<evidence type="ECO:0000259" key="7">
    <source>
        <dbReference type="Pfam" id="PF02608"/>
    </source>
</evidence>
<reference evidence="9" key="2">
    <citation type="submission" date="2012-01" db="EMBL/GenBank/DDBJ databases">
        <title>Complete sequence of chromosome of Marinitoga piezophila KA3.</title>
        <authorList>
            <person name="Lucas S."/>
            <person name="Han J."/>
            <person name="Lapidus A."/>
            <person name="Cheng J.-F."/>
            <person name="Goodwin L."/>
            <person name="Pitluck S."/>
            <person name="Peters L."/>
            <person name="Mikhailova N."/>
            <person name="Teshima H."/>
            <person name="Detter J.C."/>
            <person name="Han C."/>
            <person name="Tapia R."/>
            <person name="Land M."/>
            <person name="Hauser L."/>
            <person name="Kyrpides N."/>
            <person name="Ivanova N."/>
            <person name="Pagani I."/>
            <person name="Jebbar M."/>
            <person name="Vannier P."/>
            <person name="Oger P."/>
            <person name="Cario A."/>
            <person name="Bartlett D."/>
            <person name="Noll K.M."/>
            <person name="Woyke T."/>
        </authorList>
    </citation>
    <scope>NUCLEOTIDE SEQUENCE [LARGE SCALE GENOMIC DNA]</scope>
    <source>
        <strain evidence="9">DSM 14283 / JCM 11233 / KA3</strain>
    </source>
</reference>
<dbReference type="HOGENOM" id="CLU_038813_0_1_0"/>
<sequence length="359" mass="40167">MKKLLVILMVVLLGITLFGKVKVALLINGTLGDKSFFDSAARGVKWAEEKLGVEAKIIEMSYNPTEWEPTLEDISDLGEYDLIIVGTWQMVELLQRIAPMYPDQKYIIYDDAVDYSQGNLDNVYSITYKQNEGSFLAGAMAAMVSKSDKFKYSLPDKKIIGFLGGMDIPVINDFLVGYIEGAKYIDPDMKVLISYVGVWNDPAKGKEFTLSMYRQGADVVFAVAGETGNGVLAAAKDMDRWAIGVDSDMQLLYEEKDMDIVKHTITSMLKNVDYSLYKSIEMFIEGKLPFGKAEAWGLKEKGVGLADNKYFQQVMSVDPWILIKLKDIELGIIRGDIKVPTAYGMSNEELNKIRNSVRP</sequence>
<gene>
    <name evidence="8" type="ordered locus">Marpi_1470</name>
</gene>
<keyword evidence="9" id="KW-1185">Reference proteome</keyword>
<dbReference type="Gene3D" id="3.40.50.2300">
    <property type="match status" value="2"/>
</dbReference>
<evidence type="ECO:0000256" key="4">
    <source>
        <dbReference type="ARBA" id="ARBA00022729"/>
    </source>
</evidence>
<keyword evidence="5" id="KW-0472">Membrane</keyword>
<evidence type="ECO:0000313" key="8">
    <source>
        <dbReference type="EMBL" id="AEX85865.1"/>
    </source>
</evidence>
<reference evidence="8 9" key="1">
    <citation type="journal article" date="2012" name="J. Bacteriol.">
        <title>Complete Genome Sequence of the Thermophilic, Piezophilic, Heterotrophic Bacterium Marinitoga piezophila KA3.</title>
        <authorList>
            <person name="Lucas S."/>
            <person name="Han J."/>
            <person name="Lapidus A."/>
            <person name="Cheng J.F."/>
            <person name="Goodwin L.A."/>
            <person name="Pitluck S."/>
            <person name="Peters L."/>
            <person name="Mikhailova N."/>
            <person name="Teshima H."/>
            <person name="Detter J.C."/>
            <person name="Han C."/>
            <person name="Tapia R."/>
            <person name="Land M."/>
            <person name="Hauser L."/>
            <person name="Kyrpides N.C."/>
            <person name="Ivanova N."/>
            <person name="Pagani I."/>
            <person name="Vannier P."/>
            <person name="Oger P."/>
            <person name="Bartlett D.H."/>
            <person name="Noll K.M."/>
            <person name="Woyke T."/>
            <person name="Jebbar M."/>
        </authorList>
    </citation>
    <scope>NUCLEOTIDE SEQUENCE [LARGE SCALE GENOMIC DNA]</scope>
    <source>
        <strain evidence="9">DSM 14283 / JCM 11233 / KA3</strain>
    </source>
</reference>
<evidence type="ECO:0000256" key="3">
    <source>
        <dbReference type="ARBA" id="ARBA00022475"/>
    </source>
</evidence>
<dbReference type="InterPro" id="IPR003760">
    <property type="entry name" value="PnrA-like"/>
</dbReference>
<dbReference type="RefSeq" id="WP_014296936.1">
    <property type="nucleotide sequence ID" value="NC_016751.1"/>
</dbReference>
<keyword evidence="3" id="KW-1003">Cell membrane</keyword>
<evidence type="ECO:0000256" key="1">
    <source>
        <dbReference type="ARBA" id="ARBA00004193"/>
    </source>
</evidence>
<dbReference type="AlphaFoldDB" id="H2J450"/>
<dbReference type="PANTHER" id="PTHR34296">
    <property type="entry name" value="TRANSCRIPTIONAL ACTIVATOR PROTEIN MED"/>
    <property type="match status" value="1"/>
</dbReference>
<dbReference type="STRING" id="443254.Marpi_1470"/>
<dbReference type="SUPFAM" id="SSF53822">
    <property type="entry name" value="Periplasmic binding protein-like I"/>
    <property type="match status" value="1"/>
</dbReference>
<dbReference type="EMBL" id="CP003257">
    <property type="protein sequence ID" value="AEX85865.1"/>
    <property type="molecule type" value="Genomic_DNA"/>
</dbReference>
<dbReference type="InterPro" id="IPR050957">
    <property type="entry name" value="BMP_lipoprotein"/>
</dbReference>
<dbReference type="OrthoDB" id="9769871at2"/>
<keyword evidence="6 8" id="KW-0449">Lipoprotein</keyword>
<feature type="domain" description="ABC transporter substrate-binding protein PnrA-like" evidence="7">
    <location>
        <begin position="20"/>
        <end position="312"/>
    </location>
</feature>
<keyword evidence="4" id="KW-0732">Signal</keyword>
<dbReference type="CDD" id="cd19964">
    <property type="entry name" value="PBP1_BMP-like"/>
    <property type="match status" value="1"/>
</dbReference>
<evidence type="ECO:0000256" key="6">
    <source>
        <dbReference type="ARBA" id="ARBA00023288"/>
    </source>
</evidence>
<dbReference type="Pfam" id="PF02608">
    <property type="entry name" value="Bmp"/>
    <property type="match status" value="1"/>
</dbReference>
<name>H2J450_MARPK</name>
<evidence type="ECO:0000256" key="5">
    <source>
        <dbReference type="ARBA" id="ARBA00023136"/>
    </source>
</evidence>
<dbReference type="PANTHER" id="PTHR34296:SF2">
    <property type="entry name" value="ABC TRANSPORTER GUANOSINE-BINDING PROTEIN NUPN"/>
    <property type="match status" value="1"/>
</dbReference>
<evidence type="ECO:0000256" key="2">
    <source>
        <dbReference type="ARBA" id="ARBA00008610"/>
    </source>
</evidence>
<comment type="similarity">
    <text evidence="2">Belongs to the BMP lipoprotein family.</text>
</comment>
<dbReference type="Proteomes" id="UP000007161">
    <property type="component" value="Chromosome"/>
</dbReference>
<accession>H2J450</accession>
<evidence type="ECO:0000313" key="9">
    <source>
        <dbReference type="Proteomes" id="UP000007161"/>
    </source>
</evidence>